<accession>A0AAD6X9N2</accession>
<feature type="compositionally biased region" description="Low complexity" evidence="1">
    <location>
        <begin position="285"/>
        <end position="300"/>
    </location>
</feature>
<evidence type="ECO:0000313" key="2">
    <source>
        <dbReference type="EMBL" id="KAJ7037224.1"/>
    </source>
</evidence>
<feature type="compositionally biased region" description="Polar residues" evidence="1">
    <location>
        <begin position="154"/>
        <end position="167"/>
    </location>
</feature>
<dbReference type="Proteomes" id="UP001218188">
    <property type="component" value="Unassembled WGS sequence"/>
</dbReference>
<keyword evidence="3" id="KW-1185">Reference proteome</keyword>
<evidence type="ECO:0000256" key="1">
    <source>
        <dbReference type="SAM" id="MobiDB-lite"/>
    </source>
</evidence>
<name>A0AAD6X9N2_9AGAR</name>
<gene>
    <name evidence="2" type="ORF">C8F04DRAFT_1092978</name>
</gene>
<feature type="compositionally biased region" description="Low complexity" evidence="1">
    <location>
        <begin position="229"/>
        <end position="261"/>
    </location>
</feature>
<dbReference type="EMBL" id="JARJCM010000038">
    <property type="protein sequence ID" value="KAJ7037224.1"/>
    <property type="molecule type" value="Genomic_DNA"/>
</dbReference>
<feature type="region of interest" description="Disordered" evidence="1">
    <location>
        <begin position="285"/>
        <end position="367"/>
    </location>
</feature>
<feature type="region of interest" description="Disordered" evidence="1">
    <location>
        <begin position="56"/>
        <end position="79"/>
    </location>
</feature>
<proteinExistence type="predicted"/>
<comment type="caution">
    <text evidence="2">The sequence shown here is derived from an EMBL/GenBank/DDBJ whole genome shotgun (WGS) entry which is preliminary data.</text>
</comment>
<feature type="compositionally biased region" description="Low complexity" evidence="1">
    <location>
        <begin position="210"/>
        <end position="222"/>
    </location>
</feature>
<organism evidence="2 3">
    <name type="scientific">Mycena alexandri</name>
    <dbReference type="NCBI Taxonomy" id="1745969"/>
    <lineage>
        <taxon>Eukaryota</taxon>
        <taxon>Fungi</taxon>
        <taxon>Dikarya</taxon>
        <taxon>Basidiomycota</taxon>
        <taxon>Agaricomycotina</taxon>
        <taxon>Agaricomycetes</taxon>
        <taxon>Agaricomycetidae</taxon>
        <taxon>Agaricales</taxon>
        <taxon>Marasmiineae</taxon>
        <taxon>Mycenaceae</taxon>
        <taxon>Mycena</taxon>
    </lineage>
</organism>
<feature type="compositionally biased region" description="Polar residues" evidence="1">
    <location>
        <begin position="302"/>
        <end position="312"/>
    </location>
</feature>
<feature type="region of interest" description="Disordered" evidence="1">
    <location>
        <begin position="148"/>
        <end position="261"/>
    </location>
</feature>
<dbReference type="AlphaFoldDB" id="A0AAD6X9N2"/>
<protein>
    <submittedName>
        <fullName evidence="2">Uncharacterized protein</fullName>
    </submittedName>
</protein>
<reference evidence="2" key="1">
    <citation type="submission" date="2023-03" db="EMBL/GenBank/DDBJ databases">
        <title>Massive genome expansion in bonnet fungi (Mycena s.s.) driven by repeated elements and novel gene families across ecological guilds.</title>
        <authorList>
            <consortium name="Lawrence Berkeley National Laboratory"/>
            <person name="Harder C.B."/>
            <person name="Miyauchi S."/>
            <person name="Viragh M."/>
            <person name="Kuo A."/>
            <person name="Thoen E."/>
            <person name="Andreopoulos B."/>
            <person name="Lu D."/>
            <person name="Skrede I."/>
            <person name="Drula E."/>
            <person name="Henrissat B."/>
            <person name="Morin E."/>
            <person name="Kohler A."/>
            <person name="Barry K."/>
            <person name="LaButti K."/>
            <person name="Morin E."/>
            <person name="Salamov A."/>
            <person name="Lipzen A."/>
            <person name="Mereny Z."/>
            <person name="Hegedus B."/>
            <person name="Baldrian P."/>
            <person name="Stursova M."/>
            <person name="Weitz H."/>
            <person name="Taylor A."/>
            <person name="Grigoriev I.V."/>
            <person name="Nagy L.G."/>
            <person name="Martin F."/>
            <person name="Kauserud H."/>
        </authorList>
    </citation>
    <scope>NUCLEOTIDE SEQUENCE</scope>
    <source>
        <strain evidence="2">CBHHK200</strain>
    </source>
</reference>
<sequence length="367" mass="38164">MPAPAVVGVYVLAAVGSVAAGLAFKEFVYEPHIAPRVERWAEEFLAKRKARRARRAVAVPSGHGADAHGDDDAGTTADGKSTYELESLVENEVQQWRSQVVVVGSGSGLRHRRTVVGSSATGSALDESNIIIPFSPMSPTHVLFDPTDGLSVADSPTSAHSAMSSRVPTPSPHSSSLLSHLTFRTPPPPQQPAAGRAPPTPEPSARGRGSPAPLASPLFAPSGMPSPTPATTAQAHAQDAVEDPFSGSSHSSFASPHHVPSLSLSHPLDLDAEPFYHDLELLSAPSESSVSSRPDSPFSELSHPTTRRSVGTFSPDGARSPFVLSPELRTLSSSESGSEVGDEAEGWSNAGSDISGSSWASAGVGRR</sequence>
<feature type="compositionally biased region" description="Low complexity" evidence="1">
    <location>
        <begin position="172"/>
        <end position="184"/>
    </location>
</feature>
<feature type="compositionally biased region" description="Polar residues" evidence="1">
    <location>
        <begin position="349"/>
        <end position="360"/>
    </location>
</feature>
<evidence type="ECO:0000313" key="3">
    <source>
        <dbReference type="Proteomes" id="UP001218188"/>
    </source>
</evidence>